<dbReference type="InterPro" id="IPR011989">
    <property type="entry name" value="ARM-like"/>
</dbReference>
<dbReference type="InterPro" id="IPR016024">
    <property type="entry name" value="ARM-type_fold"/>
</dbReference>
<dbReference type="EMBL" id="PGCK01000007">
    <property type="protein sequence ID" value="MCD1295291.1"/>
    <property type="molecule type" value="Genomic_DNA"/>
</dbReference>
<dbReference type="Proteomes" id="UP001320159">
    <property type="component" value="Unassembled WGS sequence"/>
</dbReference>
<dbReference type="RefSeq" id="WP_230742143.1">
    <property type="nucleotide sequence ID" value="NZ_PGCK01000007.1"/>
</dbReference>
<gene>
    <name evidence="1" type="ORF">CUJ83_09795</name>
</gene>
<name>A0AAP2RD04_9EURY</name>
<accession>A0AAP2RD04</accession>
<protein>
    <submittedName>
        <fullName evidence="1">Uncharacterized protein</fullName>
    </submittedName>
</protein>
<evidence type="ECO:0000313" key="2">
    <source>
        <dbReference type="Proteomes" id="UP001320159"/>
    </source>
</evidence>
<comment type="caution">
    <text evidence="1">The sequence shown here is derived from an EMBL/GenBank/DDBJ whole genome shotgun (WGS) entry which is preliminary data.</text>
</comment>
<keyword evidence="2" id="KW-1185">Reference proteome</keyword>
<dbReference type="AlphaFoldDB" id="A0AAP2RD04"/>
<dbReference type="SUPFAM" id="SSF48371">
    <property type="entry name" value="ARM repeat"/>
    <property type="match status" value="1"/>
</dbReference>
<proteinExistence type="predicted"/>
<evidence type="ECO:0000313" key="1">
    <source>
        <dbReference type="EMBL" id="MCD1295291.1"/>
    </source>
</evidence>
<reference evidence="1 2" key="1">
    <citation type="submission" date="2017-11" db="EMBL/GenBank/DDBJ databases">
        <title>Isolation and Characterization of Family Methanocellaceae Species from Potential Methane Hydrate Area Offshore Southwestern Taiwan.</title>
        <authorList>
            <person name="Zhang W.-L."/>
            <person name="Chen W.-C."/>
            <person name="Lai M.-C."/>
            <person name="Chen S.-C."/>
        </authorList>
    </citation>
    <scope>NUCLEOTIDE SEQUENCE [LARGE SCALE GENOMIC DNA]</scope>
    <source>
        <strain evidence="1 2">CWC-04</strain>
    </source>
</reference>
<dbReference type="Gene3D" id="1.25.10.10">
    <property type="entry name" value="Leucine-rich Repeat Variant"/>
    <property type="match status" value="1"/>
</dbReference>
<organism evidence="1 2">
    <name type="scientific">Methanooceanicella nereidis</name>
    <dbReference type="NCBI Taxonomy" id="2052831"/>
    <lineage>
        <taxon>Archaea</taxon>
        <taxon>Methanobacteriati</taxon>
        <taxon>Methanobacteriota</taxon>
        <taxon>Stenosarchaea group</taxon>
        <taxon>Methanomicrobia</taxon>
        <taxon>Methanocellales</taxon>
        <taxon>Methanocellaceae</taxon>
        <taxon>Methanooceanicella</taxon>
    </lineage>
</organism>
<sequence>MELSDKSVNLEAIAKKAHDNEDFFKEILDGTLSKNDTIRYNCFKTLLFLSEEMPEFLYPEWDRFSGMLSSDNTYHKLEAVHILANLTKYDPNDRFGDDFEKFYGLLEDKSMVTSAHVAGDSGKIARSRPDLRERITGKLLDIDSTHHKKERIELIKSYIIDSFSEYYDVADNKNDIISFVKGQLNSSSPKTRKNADKFLKKWDK</sequence>